<accession>I7GMM6</accession>
<organism evidence="1">
    <name type="scientific">Macaca fascicularis</name>
    <name type="common">Crab-eating macaque</name>
    <name type="synonym">Cynomolgus monkey</name>
    <dbReference type="NCBI Taxonomy" id="9541"/>
    <lineage>
        <taxon>Eukaryota</taxon>
        <taxon>Metazoa</taxon>
        <taxon>Chordata</taxon>
        <taxon>Craniata</taxon>
        <taxon>Vertebrata</taxon>
        <taxon>Euteleostomi</taxon>
        <taxon>Mammalia</taxon>
        <taxon>Eutheria</taxon>
        <taxon>Euarchontoglires</taxon>
        <taxon>Primates</taxon>
        <taxon>Haplorrhini</taxon>
        <taxon>Catarrhini</taxon>
        <taxon>Cercopithecidae</taxon>
        <taxon>Cercopithecinae</taxon>
        <taxon>Macaca</taxon>
    </lineage>
</organism>
<dbReference type="EMBL" id="AB173520">
    <property type="protein sequence ID" value="BAE90582.1"/>
    <property type="molecule type" value="mRNA"/>
</dbReference>
<evidence type="ECO:0000313" key="1">
    <source>
        <dbReference type="EMBL" id="BAE90582.1"/>
    </source>
</evidence>
<dbReference type="AlphaFoldDB" id="I7GMM6"/>
<sequence>MEVFPGHRLAHLLPLAHLLATSQVPTLFHLGQPPLHGRPPGPPRGHPDPRLTPLLMVLQLLSLLCLNACLQKGLQGCPQRPSDILEITEFLLGGVPYLVA</sequence>
<protein>
    <submittedName>
        <fullName evidence="1">Macaca fascicularis brain cDNA clone: QflA-22923, similar to human spinocerebellar ataxia 2 (olivopontocerebellar ataxia 2,autosomal dominant, ataxin 2) (SCA2), mRNA, RefSeq: NM_002973.1</fullName>
    </submittedName>
</protein>
<proteinExistence type="evidence at transcript level"/>
<reference evidence="1" key="1">
    <citation type="journal article" date="2007" name="PLoS Biol.">
        <title>Rate of evolution in brain-expressed genes in humans and other primates.</title>
        <authorList>
            <person name="Wang H.-Y."/>
            <person name="Chien H.-C."/>
            <person name="Osada N."/>
            <person name="Hashimoto K."/>
            <person name="Sugano S."/>
            <person name="Gojobori T."/>
            <person name="Chou C.-K."/>
            <person name="Tsai S.-F."/>
            <person name="Wu C.-I."/>
            <person name="Shen C.-K.J."/>
        </authorList>
    </citation>
    <scope>NUCLEOTIDE SEQUENCE</scope>
</reference>
<name>I7GMM6_MACFA</name>